<keyword evidence="1" id="KW-0472">Membrane</keyword>
<evidence type="ECO:0000313" key="3">
    <source>
        <dbReference type="Proteomes" id="UP000247810"/>
    </source>
</evidence>
<dbReference type="EMBL" id="KZ825868">
    <property type="protein sequence ID" value="PYH94589.1"/>
    <property type="molecule type" value="Genomic_DNA"/>
</dbReference>
<feature type="transmembrane region" description="Helical" evidence="1">
    <location>
        <begin position="77"/>
        <end position="100"/>
    </location>
</feature>
<sequence length="108" mass="12541">MRSRQRLTLVPELRLLDRRSTSGVTFISLLSLHPKLLFRVTQFQRPRFPGISMTSRITVSLADRDATLFRTGLTRRFCTFLFLFLLFSLLSFFFFIASSFSSLPLSLL</sequence>
<gene>
    <name evidence="2" type="ORF">BO71DRAFT_225927</name>
</gene>
<proteinExistence type="predicted"/>
<reference evidence="2 3" key="1">
    <citation type="submission" date="2018-02" db="EMBL/GenBank/DDBJ databases">
        <title>The genomes of Aspergillus section Nigri reveals drivers in fungal speciation.</title>
        <authorList>
            <consortium name="DOE Joint Genome Institute"/>
            <person name="Vesth T.C."/>
            <person name="Nybo J."/>
            <person name="Theobald S."/>
            <person name="Brandl J."/>
            <person name="Frisvad J.C."/>
            <person name="Nielsen K.F."/>
            <person name="Lyhne E.K."/>
            <person name="Kogle M.E."/>
            <person name="Kuo A."/>
            <person name="Riley R."/>
            <person name="Clum A."/>
            <person name="Nolan M."/>
            <person name="Lipzen A."/>
            <person name="Salamov A."/>
            <person name="Henrissat B."/>
            <person name="Wiebenga A."/>
            <person name="De vries R.P."/>
            <person name="Grigoriev I.V."/>
            <person name="Mortensen U.H."/>
            <person name="Andersen M.R."/>
            <person name="Baker S.E."/>
        </authorList>
    </citation>
    <scope>NUCLEOTIDE SEQUENCE [LARGE SCALE GENOMIC DNA]</scope>
    <source>
        <strain evidence="2 3">CBS 707.79</strain>
    </source>
</reference>
<dbReference type="Proteomes" id="UP000247810">
    <property type="component" value="Unassembled WGS sequence"/>
</dbReference>
<dbReference type="AlphaFoldDB" id="A0A319DB66"/>
<evidence type="ECO:0008006" key="4">
    <source>
        <dbReference type="Google" id="ProtNLM"/>
    </source>
</evidence>
<accession>A0A319DB66</accession>
<keyword evidence="1" id="KW-0812">Transmembrane</keyword>
<organism evidence="2 3">
    <name type="scientific">Aspergillus ellipticus CBS 707.79</name>
    <dbReference type="NCBI Taxonomy" id="1448320"/>
    <lineage>
        <taxon>Eukaryota</taxon>
        <taxon>Fungi</taxon>
        <taxon>Dikarya</taxon>
        <taxon>Ascomycota</taxon>
        <taxon>Pezizomycotina</taxon>
        <taxon>Eurotiomycetes</taxon>
        <taxon>Eurotiomycetidae</taxon>
        <taxon>Eurotiales</taxon>
        <taxon>Aspergillaceae</taxon>
        <taxon>Aspergillus</taxon>
        <taxon>Aspergillus subgen. Circumdati</taxon>
    </lineage>
</organism>
<evidence type="ECO:0000256" key="1">
    <source>
        <dbReference type="SAM" id="Phobius"/>
    </source>
</evidence>
<protein>
    <recommendedName>
        <fullName evidence="4">Transmembrane protein</fullName>
    </recommendedName>
</protein>
<dbReference type="VEuPathDB" id="FungiDB:BO71DRAFT_225927"/>
<keyword evidence="3" id="KW-1185">Reference proteome</keyword>
<keyword evidence="1" id="KW-1133">Transmembrane helix</keyword>
<name>A0A319DB66_9EURO</name>
<evidence type="ECO:0000313" key="2">
    <source>
        <dbReference type="EMBL" id="PYH94589.1"/>
    </source>
</evidence>